<feature type="region of interest" description="Disordered" evidence="8">
    <location>
        <begin position="1"/>
        <end position="37"/>
    </location>
</feature>
<gene>
    <name evidence="9" type="primary">CDK5R2</name>
    <name evidence="9" type="ORF">Y1Q_0018061</name>
</gene>
<comment type="subcellular location">
    <subcellularLocation>
        <location evidence="1">Cell membrane</location>
        <topology evidence="1">Lipid-anchor</topology>
    </subcellularLocation>
    <subcellularLocation>
        <location evidence="7">Endomembrane system</location>
        <topology evidence="7">Lipid-anchor</topology>
        <orientation evidence="7">Cytoplasmic side</orientation>
    </subcellularLocation>
</comment>
<evidence type="ECO:0000256" key="6">
    <source>
        <dbReference type="ARBA" id="ARBA00023288"/>
    </source>
</evidence>
<dbReference type="Pfam" id="PF03261">
    <property type="entry name" value="CDK5_activator"/>
    <property type="match status" value="1"/>
</dbReference>
<evidence type="ECO:0000313" key="10">
    <source>
        <dbReference type="Proteomes" id="UP000050525"/>
    </source>
</evidence>
<dbReference type="GO" id="GO:0007411">
    <property type="term" value="P:axon guidance"/>
    <property type="evidence" value="ECO:0007669"/>
    <property type="project" value="TreeGrafter"/>
</dbReference>
<dbReference type="eggNOG" id="KOG3932">
    <property type="taxonomic scope" value="Eukaryota"/>
</dbReference>
<keyword evidence="3" id="KW-1003">Cell membrane</keyword>
<evidence type="ECO:0000256" key="3">
    <source>
        <dbReference type="ARBA" id="ARBA00022475"/>
    </source>
</evidence>
<dbReference type="GO" id="GO:0007420">
    <property type="term" value="P:brain development"/>
    <property type="evidence" value="ECO:0007669"/>
    <property type="project" value="TreeGrafter"/>
</dbReference>
<dbReference type="InterPro" id="IPR004944">
    <property type="entry name" value="CDK5_activator"/>
</dbReference>
<evidence type="ECO:0000256" key="5">
    <source>
        <dbReference type="ARBA" id="ARBA00023136"/>
    </source>
</evidence>
<dbReference type="AlphaFoldDB" id="A0A151NRR3"/>
<accession>A0A151NRR3</accession>
<dbReference type="PIRSF" id="PIRSF009324">
    <property type="entry name" value="Cdk5_activator"/>
    <property type="match status" value="1"/>
</dbReference>
<feature type="compositionally biased region" description="Basic residues" evidence="8">
    <location>
        <begin position="54"/>
        <end position="64"/>
    </location>
</feature>
<reference evidence="9 10" key="1">
    <citation type="journal article" date="2012" name="Genome Biol.">
        <title>Sequencing three crocodilian genomes to illuminate the evolution of archosaurs and amniotes.</title>
        <authorList>
            <person name="St John J.A."/>
            <person name="Braun E.L."/>
            <person name="Isberg S.R."/>
            <person name="Miles L.G."/>
            <person name="Chong A.Y."/>
            <person name="Gongora J."/>
            <person name="Dalzell P."/>
            <person name="Moran C."/>
            <person name="Bed'hom B."/>
            <person name="Abzhanov A."/>
            <person name="Burgess S.C."/>
            <person name="Cooksey A.M."/>
            <person name="Castoe T.A."/>
            <person name="Crawford N.G."/>
            <person name="Densmore L.D."/>
            <person name="Drew J.C."/>
            <person name="Edwards S.V."/>
            <person name="Faircloth B.C."/>
            <person name="Fujita M.K."/>
            <person name="Greenwold M.J."/>
            <person name="Hoffmann F.G."/>
            <person name="Howard J.M."/>
            <person name="Iguchi T."/>
            <person name="Janes D.E."/>
            <person name="Khan S.Y."/>
            <person name="Kohno S."/>
            <person name="de Koning A.J."/>
            <person name="Lance S.L."/>
            <person name="McCarthy F.M."/>
            <person name="McCormack J.E."/>
            <person name="Merchant M.E."/>
            <person name="Peterson D.G."/>
            <person name="Pollock D.D."/>
            <person name="Pourmand N."/>
            <person name="Raney B.J."/>
            <person name="Roessler K.A."/>
            <person name="Sanford J.R."/>
            <person name="Sawyer R.H."/>
            <person name="Schmidt C.J."/>
            <person name="Triplett E.W."/>
            <person name="Tuberville T.D."/>
            <person name="Venegas-Anaya M."/>
            <person name="Howard J.T."/>
            <person name="Jarvis E.D."/>
            <person name="Guillette L.J.Jr."/>
            <person name="Glenn T.C."/>
            <person name="Green R.E."/>
            <person name="Ray D.A."/>
        </authorList>
    </citation>
    <scope>NUCLEOTIDE SEQUENCE [LARGE SCALE GENOMIC DNA]</scope>
    <source>
        <strain evidence="9">KSC_2009_1</strain>
    </source>
</reference>
<dbReference type="GO" id="GO:0030426">
    <property type="term" value="C:growth cone"/>
    <property type="evidence" value="ECO:0007669"/>
    <property type="project" value="TreeGrafter"/>
</dbReference>
<dbReference type="PANTHER" id="PTHR23401">
    <property type="entry name" value="CYCLIN DEPENDANT KINASE-5 ACTIVATOR"/>
    <property type="match status" value="1"/>
</dbReference>
<evidence type="ECO:0000313" key="9">
    <source>
        <dbReference type="EMBL" id="KYO39390.1"/>
    </source>
</evidence>
<dbReference type="GO" id="GO:0016301">
    <property type="term" value="F:kinase activity"/>
    <property type="evidence" value="ECO:0007669"/>
    <property type="project" value="UniProtKB-KW"/>
</dbReference>
<feature type="region of interest" description="Disordered" evidence="8">
    <location>
        <begin position="257"/>
        <end position="278"/>
    </location>
</feature>
<evidence type="ECO:0000256" key="1">
    <source>
        <dbReference type="ARBA" id="ARBA00004193"/>
    </source>
</evidence>
<dbReference type="GO" id="GO:0016533">
    <property type="term" value="C:protein kinase 5 complex"/>
    <property type="evidence" value="ECO:0007669"/>
    <property type="project" value="InterPro"/>
</dbReference>
<dbReference type="STRING" id="8496.A0A151NRR3"/>
<dbReference type="Proteomes" id="UP000050525">
    <property type="component" value="Unassembled WGS sequence"/>
</dbReference>
<evidence type="ECO:0000256" key="2">
    <source>
        <dbReference type="ARBA" id="ARBA00010175"/>
    </source>
</evidence>
<proteinExistence type="inferred from homology"/>
<dbReference type="Gene3D" id="1.10.472.10">
    <property type="entry name" value="Cyclin-like"/>
    <property type="match status" value="1"/>
</dbReference>
<comment type="similarity">
    <text evidence="2">Belongs to the cyclin-dependent kinase 5 activator family.</text>
</comment>
<dbReference type="PANTHER" id="PTHR23401:SF3">
    <property type="entry name" value="CYCLIN-DEPENDENT KINASE 5 ACTIVATOR 2"/>
    <property type="match status" value="1"/>
</dbReference>
<sequence length="278" mass="30639">MSWWRCPDPGGAQPTPIPDPQGGGGGPRPAESRLKRPRVLLSALTWKRLVAASAKKKKSAKKVSPKPGPGPDPVQLRNHENLRRSLGEAGAKPEPAGKAGSPRRVVVQASTGELLRCLGDFVVRRCYRLKELSPGEPAAWFRAVDRALLLQGWQEQGFITPANLVFVYLLCREALRGDELGSAAELQAAFLTCLYLAYSYLGNEISYPLKPFLAEEDKERFWARCLGLIQRLSGPMLRINADPHFFTQVFQELKSEGDAAAPPARDSAERGWTISLDR</sequence>
<name>A0A151NRR3_ALLMI</name>
<dbReference type="GO" id="GO:0005737">
    <property type="term" value="C:cytoplasm"/>
    <property type="evidence" value="ECO:0007669"/>
    <property type="project" value="TreeGrafter"/>
</dbReference>
<evidence type="ECO:0000256" key="8">
    <source>
        <dbReference type="SAM" id="MobiDB-lite"/>
    </source>
</evidence>
<dbReference type="GO" id="GO:0005886">
    <property type="term" value="C:plasma membrane"/>
    <property type="evidence" value="ECO:0007669"/>
    <property type="project" value="UniProtKB-SubCell"/>
</dbReference>
<keyword evidence="6" id="KW-0449">Lipoprotein</keyword>
<keyword evidence="10" id="KW-1185">Reference proteome</keyword>
<dbReference type="InterPro" id="IPR036915">
    <property type="entry name" value="Cyclin-like_sf"/>
</dbReference>
<organism evidence="9 10">
    <name type="scientific">Alligator mississippiensis</name>
    <name type="common">American alligator</name>
    <dbReference type="NCBI Taxonomy" id="8496"/>
    <lineage>
        <taxon>Eukaryota</taxon>
        <taxon>Metazoa</taxon>
        <taxon>Chordata</taxon>
        <taxon>Craniata</taxon>
        <taxon>Vertebrata</taxon>
        <taxon>Euteleostomi</taxon>
        <taxon>Archelosauria</taxon>
        <taxon>Archosauria</taxon>
        <taxon>Crocodylia</taxon>
        <taxon>Alligatoridae</taxon>
        <taxon>Alligatorinae</taxon>
        <taxon>Alligator</taxon>
    </lineage>
</organism>
<dbReference type="FunFam" id="1.10.472.10:FF:000025">
    <property type="entry name" value="Cyclin-dependent kinase 5 activator"/>
    <property type="match status" value="1"/>
</dbReference>
<feature type="region of interest" description="Disordered" evidence="8">
    <location>
        <begin position="52"/>
        <end position="77"/>
    </location>
</feature>
<dbReference type="GO" id="GO:0019901">
    <property type="term" value="F:protein kinase binding"/>
    <property type="evidence" value="ECO:0007669"/>
    <property type="project" value="TreeGrafter"/>
</dbReference>
<keyword evidence="4" id="KW-0597">Phosphoprotein</keyword>
<dbReference type="SUPFAM" id="SSF47954">
    <property type="entry name" value="Cyclin-like"/>
    <property type="match status" value="1"/>
</dbReference>
<comment type="caution">
    <text evidence="9">The sequence shown here is derived from an EMBL/GenBank/DDBJ whole genome shotgun (WGS) entry which is preliminary data.</text>
</comment>
<dbReference type="EMBL" id="AKHW03002222">
    <property type="protein sequence ID" value="KYO39390.1"/>
    <property type="molecule type" value="Genomic_DNA"/>
</dbReference>
<keyword evidence="5" id="KW-0472">Membrane</keyword>
<dbReference type="GO" id="GO:0061575">
    <property type="term" value="F:cyclin-dependent protein serine/threonine kinase activator activity"/>
    <property type="evidence" value="ECO:0007669"/>
    <property type="project" value="InterPro"/>
</dbReference>
<evidence type="ECO:0000256" key="7">
    <source>
        <dbReference type="ARBA" id="ARBA00046278"/>
    </source>
</evidence>
<dbReference type="GO" id="GO:0012505">
    <property type="term" value="C:endomembrane system"/>
    <property type="evidence" value="ECO:0007669"/>
    <property type="project" value="UniProtKB-SubCell"/>
</dbReference>
<protein>
    <submittedName>
        <fullName evidence="9">Cyclin-dependent kinase 5 activator 2</fullName>
    </submittedName>
</protein>
<keyword evidence="9" id="KW-0808">Transferase</keyword>
<evidence type="ECO:0000256" key="4">
    <source>
        <dbReference type="ARBA" id="ARBA00022553"/>
    </source>
</evidence>
<keyword evidence="9" id="KW-0418">Kinase</keyword>